<comment type="caution">
    <text evidence="1">The sequence shown here is derived from an EMBL/GenBank/DDBJ whole genome shotgun (WGS) entry which is preliminary data.</text>
</comment>
<evidence type="ECO:0008006" key="3">
    <source>
        <dbReference type="Google" id="ProtNLM"/>
    </source>
</evidence>
<evidence type="ECO:0000313" key="2">
    <source>
        <dbReference type="Proteomes" id="UP000316443"/>
    </source>
</evidence>
<protein>
    <recommendedName>
        <fullName evidence="3">Type II toxin-antitoxin system HicB family antitoxin</fullName>
    </recommendedName>
</protein>
<dbReference type="Proteomes" id="UP000316443">
    <property type="component" value="Unassembled WGS sequence"/>
</dbReference>
<dbReference type="InterPro" id="IPR035069">
    <property type="entry name" value="TTHA1013/TTHA0281-like"/>
</dbReference>
<proteinExistence type="predicted"/>
<evidence type="ECO:0000313" key="1">
    <source>
        <dbReference type="EMBL" id="TRT55595.1"/>
    </source>
</evidence>
<dbReference type="AlphaFoldDB" id="A0A551Y3Q7"/>
<sequence>MAKNSVGEVLDFPGVISWGNDLAAVRRSLASALVDMAEVNLSRGESLPLPNALLTDPEADLEEPIYLILSASTHVQIVPTLIAS</sequence>
<gene>
    <name evidence="1" type="ORF">EWV85_09025</name>
</gene>
<organism evidence="1 2">
    <name type="scientific">Microcystis aeruginosa Ma_QC_C_20070703_M131</name>
    <dbReference type="NCBI Taxonomy" id="2486263"/>
    <lineage>
        <taxon>Bacteria</taxon>
        <taxon>Bacillati</taxon>
        <taxon>Cyanobacteriota</taxon>
        <taxon>Cyanophyceae</taxon>
        <taxon>Oscillatoriophycideae</taxon>
        <taxon>Chroococcales</taxon>
        <taxon>Microcystaceae</taxon>
        <taxon>Microcystis</taxon>
    </lineage>
</organism>
<accession>A0A551Y3Q7</accession>
<reference evidence="1 2" key="1">
    <citation type="submission" date="2019-01" db="EMBL/GenBank/DDBJ databases">
        <title>Coherence of Microcystis species and biogeography revealed through population genomics.</title>
        <authorList>
            <person name="Perez-Carrascal O.M."/>
            <person name="Terrat Y."/>
            <person name="Giani A."/>
            <person name="Fortin N."/>
            <person name="Tromas N."/>
            <person name="Shapiro B.J."/>
        </authorList>
    </citation>
    <scope>NUCLEOTIDE SEQUENCE [LARGE SCALE GENOMIC DNA]</scope>
    <source>
        <strain evidence="1">Ma_QC_C_20070703_M131</strain>
    </source>
</reference>
<dbReference type="Gene3D" id="3.30.160.250">
    <property type="match status" value="1"/>
</dbReference>
<dbReference type="EMBL" id="SFCA01000095">
    <property type="protein sequence ID" value="TRT55595.1"/>
    <property type="molecule type" value="Genomic_DNA"/>
</dbReference>
<name>A0A551Y3Q7_MICAE</name>
<dbReference type="SUPFAM" id="SSF143100">
    <property type="entry name" value="TTHA1013/TTHA0281-like"/>
    <property type="match status" value="1"/>
</dbReference>